<evidence type="ECO:0000259" key="1">
    <source>
        <dbReference type="Pfam" id="PF07727"/>
    </source>
</evidence>
<name>A0AA88XBC5_9ASTE</name>
<dbReference type="AlphaFoldDB" id="A0AA88XBC5"/>
<feature type="domain" description="Reverse transcriptase Ty1/copia-type" evidence="1">
    <location>
        <begin position="1"/>
        <end position="60"/>
    </location>
</feature>
<reference evidence="2" key="1">
    <citation type="submission" date="2022-12" db="EMBL/GenBank/DDBJ databases">
        <title>Draft genome assemblies for two species of Escallonia (Escalloniales).</title>
        <authorList>
            <person name="Chanderbali A."/>
            <person name="Dervinis C."/>
            <person name="Anghel I."/>
            <person name="Soltis D."/>
            <person name="Soltis P."/>
            <person name="Zapata F."/>
        </authorList>
    </citation>
    <scope>NUCLEOTIDE SEQUENCE</scope>
    <source>
        <strain evidence="2">UCBG64.0493</strain>
        <tissue evidence="2">Leaf</tissue>
    </source>
</reference>
<gene>
    <name evidence="2" type="ORF">RJ639_028198</name>
</gene>
<sequence length="182" mass="20848">MIITGSDLDGISNLKQDPNHHFELKDLGTLSYFLGLEVSTASDEYYLSQAKYVSDLLSNLKQDLISNVRFTFLDGTHLRDPTLYRTLVGSLGYLTVTRPDIAHTMHLVSQFLYAPRTTHFAAVLHILRYIKGALFHGLHFSSYSSLELHACSDVDWAKDPTDRRSTTGFLFRPWYFSYFLEK</sequence>
<dbReference type="PANTHER" id="PTHR11439">
    <property type="entry name" value="GAG-POL-RELATED RETROTRANSPOSON"/>
    <property type="match status" value="1"/>
</dbReference>
<comment type="caution">
    <text evidence="2">The sequence shown here is derived from an EMBL/GenBank/DDBJ whole genome shotgun (WGS) entry which is preliminary data.</text>
</comment>
<proteinExistence type="predicted"/>
<organism evidence="2 3">
    <name type="scientific">Escallonia herrerae</name>
    <dbReference type="NCBI Taxonomy" id="1293975"/>
    <lineage>
        <taxon>Eukaryota</taxon>
        <taxon>Viridiplantae</taxon>
        <taxon>Streptophyta</taxon>
        <taxon>Embryophyta</taxon>
        <taxon>Tracheophyta</taxon>
        <taxon>Spermatophyta</taxon>
        <taxon>Magnoliopsida</taxon>
        <taxon>eudicotyledons</taxon>
        <taxon>Gunneridae</taxon>
        <taxon>Pentapetalae</taxon>
        <taxon>asterids</taxon>
        <taxon>campanulids</taxon>
        <taxon>Escalloniales</taxon>
        <taxon>Escalloniaceae</taxon>
        <taxon>Escallonia</taxon>
    </lineage>
</organism>
<dbReference type="InterPro" id="IPR013103">
    <property type="entry name" value="RVT_2"/>
</dbReference>
<evidence type="ECO:0000313" key="3">
    <source>
        <dbReference type="Proteomes" id="UP001188597"/>
    </source>
</evidence>
<dbReference type="EMBL" id="JAVXUP010000057">
    <property type="protein sequence ID" value="KAK3040283.1"/>
    <property type="molecule type" value="Genomic_DNA"/>
</dbReference>
<protein>
    <recommendedName>
        <fullName evidence="1">Reverse transcriptase Ty1/copia-type domain-containing protein</fullName>
    </recommendedName>
</protein>
<dbReference type="Proteomes" id="UP001188597">
    <property type="component" value="Unassembled WGS sequence"/>
</dbReference>
<accession>A0AA88XBC5</accession>
<keyword evidence="3" id="KW-1185">Reference proteome</keyword>
<evidence type="ECO:0000313" key="2">
    <source>
        <dbReference type="EMBL" id="KAK3040283.1"/>
    </source>
</evidence>
<dbReference type="PANTHER" id="PTHR11439:SF461">
    <property type="entry name" value="OS10G0432200 PROTEIN"/>
    <property type="match status" value="1"/>
</dbReference>
<dbReference type="Pfam" id="PF07727">
    <property type="entry name" value="RVT_2"/>
    <property type="match status" value="1"/>
</dbReference>